<dbReference type="InterPro" id="IPR009875">
    <property type="entry name" value="PilZ_domain"/>
</dbReference>
<dbReference type="InterPro" id="IPR004090">
    <property type="entry name" value="Chemotax_Me-accpt_rcpt"/>
</dbReference>
<dbReference type="PANTHER" id="PTHR32089">
    <property type="entry name" value="METHYL-ACCEPTING CHEMOTAXIS PROTEIN MCPB"/>
    <property type="match status" value="1"/>
</dbReference>
<dbReference type="Pfam" id="PF07238">
    <property type="entry name" value="PilZ"/>
    <property type="match status" value="1"/>
</dbReference>
<accession>A0ABR7FX94</accession>
<dbReference type="PROSITE" id="PS50111">
    <property type="entry name" value="CHEMOTAXIS_TRANSDUC_2"/>
    <property type="match status" value="1"/>
</dbReference>
<dbReference type="PRINTS" id="PR00260">
    <property type="entry name" value="CHEMTRNSDUCR"/>
</dbReference>
<evidence type="ECO:0000256" key="2">
    <source>
        <dbReference type="ARBA" id="ARBA00029447"/>
    </source>
</evidence>
<evidence type="ECO:0000256" key="1">
    <source>
        <dbReference type="ARBA" id="ARBA00023224"/>
    </source>
</evidence>
<dbReference type="SUPFAM" id="SSF58104">
    <property type="entry name" value="Methyl-accepting chemotaxis protein (MCP) signaling domain"/>
    <property type="match status" value="1"/>
</dbReference>
<evidence type="ECO:0000256" key="3">
    <source>
        <dbReference type="PROSITE-ProRule" id="PRU00284"/>
    </source>
</evidence>
<organism evidence="6 7">
    <name type="scientific">Lachnospira hominis</name>
    <name type="common">ex Liu et al. 2021</name>
    <dbReference type="NCBI Taxonomy" id="2763051"/>
    <lineage>
        <taxon>Bacteria</taxon>
        <taxon>Bacillati</taxon>
        <taxon>Bacillota</taxon>
        <taxon>Clostridia</taxon>
        <taxon>Lachnospirales</taxon>
        <taxon>Lachnospiraceae</taxon>
        <taxon>Lachnospira</taxon>
    </lineage>
</organism>
<feature type="domain" description="Methyl-accepting transducer" evidence="5">
    <location>
        <begin position="213"/>
        <end position="449"/>
    </location>
</feature>
<keyword evidence="4" id="KW-0812">Transmembrane</keyword>
<dbReference type="SMART" id="SM00283">
    <property type="entry name" value="MA"/>
    <property type="match status" value="1"/>
</dbReference>
<evidence type="ECO:0000313" key="6">
    <source>
        <dbReference type="EMBL" id="MBC5679789.1"/>
    </source>
</evidence>
<dbReference type="PANTHER" id="PTHR32089:SF112">
    <property type="entry name" value="LYSOZYME-LIKE PROTEIN-RELATED"/>
    <property type="match status" value="1"/>
</dbReference>
<evidence type="ECO:0000259" key="5">
    <source>
        <dbReference type="PROSITE" id="PS50111"/>
    </source>
</evidence>
<reference evidence="6 7" key="1">
    <citation type="submission" date="2020-08" db="EMBL/GenBank/DDBJ databases">
        <title>Genome public.</title>
        <authorList>
            <person name="Liu C."/>
            <person name="Sun Q."/>
        </authorList>
    </citation>
    <scope>NUCLEOTIDE SEQUENCE [LARGE SCALE GENOMIC DNA]</scope>
    <source>
        <strain evidence="6 7">NSJ-43</strain>
    </source>
</reference>
<keyword evidence="1 3" id="KW-0807">Transducer</keyword>
<dbReference type="InterPro" id="IPR004089">
    <property type="entry name" value="MCPsignal_dom"/>
</dbReference>
<dbReference type="Proteomes" id="UP000628463">
    <property type="component" value="Unassembled WGS sequence"/>
</dbReference>
<comment type="caution">
    <text evidence="6">The sequence shown here is derived from an EMBL/GenBank/DDBJ whole genome shotgun (WGS) entry which is preliminary data.</text>
</comment>
<proteinExistence type="inferred from homology"/>
<feature type="transmembrane region" description="Helical" evidence="4">
    <location>
        <begin position="75"/>
        <end position="96"/>
    </location>
</feature>
<comment type="similarity">
    <text evidence="2">Belongs to the methyl-accepting chemotaxis (MCP) protein family.</text>
</comment>
<name>A0ABR7FX94_9FIRM</name>
<sequence length="703" mass="77522">MDYDEKLFKAKANIKARRIWLVFALLLTANYGSDVSSGLYPVNNYIIFVILCWIPFFIGEILLRIKGKDTDIYKYNLVIGYGIFYTFLLCTTESPIAFTYILPVTSLLVLYKQRKFMVYCGIANTASIIFSAFYRAMLLGCTSASDMKNYQLQVSCIVLCYICYVMSIKHLNESDGALTDSIKADLQRVVTTVEKVKTASNTIMDGITVVRELASENKHGSDLVLDGLNELTDNNKQLQNHASSSLDMTTDINSQVENVAGLINEMVSLTAESGSHAQTSSTDLESLVKTSKTMSELSNDVENILTEFKNEFETVKEETSTIDNISSQTNLLALNASIEAARAGEAGKGFAVVAEQIRTLSTETKSSSGQIQDALTRLSEISDKMMTSIEQTIKLIQVTLEKVTLTGQNVNKINEDSGKLGEHISVINTAMKEVESSNHQLVDNMEKVYNIVDTMTGFINESDETSKRMVSKYEESASNIDNIEEIIQGLMCELGIGGFMGIDDIKPGMKLSLFIDSENGNINEYHGELLEQNSNSIKVRLDNSINVAKNTPCKVQVTVGNVLYCWDKAAINPTSGLTAGSSSTNTLTITITTRPSIVNRRKYPRLDISNRCTITVKKTGTTYSGKLDNISANGFAFLADNSFFADSKGSEISVQIENFDLPDNSVLEGKIIRSSDNDGMYIVGCQMPADNLAIKDYVEKHLK</sequence>
<feature type="transmembrane region" description="Helical" evidence="4">
    <location>
        <begin position="116"/>
        <end position="138"/>
    </location>
</feature>
<dbReference type="Pfam" id="PF00015">
    <property type="entry name" value="MCPsignal"/>
    <property type="match status" value="1"/>
</dbReference>
<keyword evidence="4" id="KW-1133">Transmembrane helix</keyword>
<dbReference type="Gene3D" id="2.40.10.220">
    <property type="entry name" value="predicted glycosyltransferase like domains"/>
    <property type="match status" value="1"/>
</dbReference>
<keyword evidence="7" id="KW-1185">Reference proteome</keyword>
<keyword evidence="4" id="KW-0472">Membrane</keyword>
<gene>
    <name evidence="6" type="ORF">H8S01_02265</name>
</gene>
<feature type="transmembrane region" description="Helical" evidence="4">
    <location>
        <begin position="42"/>
        <end position="63"/>
    </location>
</feature>
<protein>
    <submittedName>
        <fullName evidence="6">Methyl-accepting chemotaxis protein</fullName>
    </submittedName>
</protein>
<dbReference type="EMBL" id="JACOPD010000001">
    <property type="protein sequence ID" value="MBC5679789.1"/>
    <property type="molecule type" value="Genomic_DNA"/>
</dbReference>
<dbReference type="Gene3D" id="1.10.287.950">
    <property type="entry name" value="Methyl-accepting chemotaxis protein"/>
    <property type="match status" value="1"/>
</dbReference>
<evidence type="ECO:0000256" key="4">
    <source>
        <dbReference type="SAM" id="Phobius"/>
    </source>
</evidence>
<evidence type="ECO:0000313" key="7">
    <source>
        <dbReference type="Proteomes" id="UP000628463"/>
    </source>
</evidence>
<dbReference type="RefSeq" id="WP_186836026.1">
    <property type="nucleotide sequence ID" value="NZ_JACOPD010000001.1"/>
</dbReference>
<dbReference type="SUPFAM" id="SSF141371">
    <property type="entry name" value="PilZ domain-like"/>
    <property type="match status" value="1"/>
</dbReference>